<keyword evidence="1" id="KW-1133">Transmembrane helix</keyword>
<comment type="caution">
    <text evidence="2">The sequence shown here is derived from an EMBL/GenBank/DDBJ whole genome shotgun (WGS) entry which is preliminary data.</text>
</comment>
<keyword evidence="1" id="KW-0472">Membrane</keyword>
<dbReference type="AlphaFoldDB" id="A0A940WV80"/>
<feature type="transmembrane region" description="Helical" evidence="1">
    <location>
        <begin position="45"/>
        <end position="68"/>
    </location>
</feature>
<accession>A0A940WV80</accession>
<protein>
    <submittedName>
        <fullName evidence="2">Uncharacterized protein</fullName>
    </submittedName>
</protein>
<feature type="transmembrane region" description="Helical" evidence="1">
    <location>
        <begin position="80"/>
        <end position="99"/>
    </location>
</feature>
<feature type="transmembrane region" description="Helical" evidence="1">
    <location>
        <begin position="12"/>
        <end position="33"/>
    </location>
</feature>
<dbReference type="Proteomes" id="UP000678228">
    <property type="component" value="Unassembled WGS sequence"/>
</dbReference>
<keyword evidence="1" id="KW-0812">Transmembrane</keyword>
<gene>
    <name evidence="2" type="ORF">J7W16_07165</name>
</gene>
<evidence type="ECO:0000256" key="1">
    <source>
        <dbReference type="SAM" id="Phobius"/>
    </source>
</evidence>
<proteinExistence type="predicted"/>
<organism evidence="2 3">
    <name type="scientific">Halalkalibacter suaedae</name>
    <dbReference type="NCBI Taxonomy" id="2822140"/>
    <lineage>
        <taxon>Bacteria</taxon>
        <taxon>Bacillati</taxon>
        <taxon>Bacillota</taxon>
        <taxon>Bacilli</taxon>
        <taxon>Bacillales</taxon>
        <taxon>Bacillaceae</taxon>
        <taxon>Halalkalibacter</taxon>
    </lineage>
</organism>
<evidence type="ECO:0000313" key="3">
    <source>
        <dbReference type="Proteomes" id="UP000678228"/>
    </source>
</evidence>
<name>A0A940WV80_9BACI</name>
<dbReference type="RefSeq" id="WP_210596585.1">
    <property type="nucleotide sequence ID" value="NZ_JAGKSQ010000002.1"/>
</dbReference>
<keyword evidence="3" id="KW-1185">Reference proteome</keyword>
<reference evidence="2" key="1">
    <citation type="submission" date="2021-03" db="EMBL/GenBank/DDBJ databases">
        <title>Bacillus suaedae sp. nov., isolated from Suaeda aralocaspica.</title>
        <authorList>
            <person name="Lei R.F.R."/>
        </authorList>
    </citation>
    <scope>NUCLEOTIDE SEQUENCE</scope>
    <source>
        <strain evidence="2">YZJH907-2</strain>
    </source>
</reference>
<sequence>MIVFLKDVGRSIELLFFLVLGLYLTSDFAGRFYGSYGIEFMGNIWVNWFGISYFLFVIYTIIMGVFLFKEVTFYKRLLRSNIFWLLFIVSIYIILVPFIKGENPF</sequence>
<evidence type="ECO:0000313" key="2">
    <source>
        <dbReference type="EMBL" id="MBP3950913.1"/>
    </source>
</evidence>
<dbReference type="EMBL" id="JAGKSQ010000002">
    <property type="protein sequence ID" value="MBP3950913.1"/>
    <property type="molecule type" value="Genomic_DNA"/>
</dbReference>